<dbReference type="FunFam" id="2.60.40.10:FF:000028">
    <property type="entry name" value="Neuronal cell adhesion molecule"/>
    <property type="match status" value="1"/>
</dbReference>
<feature type="domain" description="Ig-like" evidence="2">
    <location>
        <begin position="329"/>
        <end position="413"/>
    </location>
</feature>
<dbReference type="AlphaFoldDB" id="A0AA35SEA5"/>
<dbReference type="Pfam" id="PF00041">
    <property type="entry name" value="fn3"/>
    <property type="match status" value="4"/>
</dbReference>
<keyword evidence="5" id="KW-1185">Reference proteome</keyword>
<dbReference type="InterPro" id="IPR036179">
    <property type="entry name" value="Ig-like_dom_sf"/>
</dbReference>
<dbReference type="Pfam" id="PF13927">
    <property type="entry name" value="Ig_3"/>
    <property type="match status" value="1"/>
</dbReference>
<dbReference type="PROSITE" id="PS50853">
    <property type="entry name" value="FN3"/>
    <property type="match status" value="4"/>
</dbReference>
<name>A0AA35SEA5_GEOBA</name>
<evidence type="ECO:0000259" key="2">
    <source>
        <dbReference type="PROSITE" id="PS50835"/>
    </source>
</evidence>
<dbReference type="InterPro" id="IPR007110">
    <property type="entry name" value="Ig-like_dom"/>
</dbReference>
<dbReference type="SUPFAM" id="SSF48726">
    <property type="entry name" value="Immunoglobulin"/>
    <property type="match status" value="1"/>
</dbReference>
<organism evidence="4 5">
    <name type="scientific">Geodia barretti</name>
    <name type="common">Barrett's horny sponge</name>
    <dbReference type="NCBI Taxonomy" id="519541"/>
    <lineage>
        <taxon>Eukaryota</taxon>
        <taxon>Metazoa</taxon>
        <taxon>Porifera</taxon>
        <taxon>Demospongiae</taxon>
        <taxon>Heteroscleromorpha</taxon>
        <taxon>Tetractinellida</taxon>
        <taxon>Astrophorina</taxon>
        <taxon>Geodiidae</taxon>
        <taxon>Geodia</taxon>
    </lineage>
</organism>
<keyword evidence="4" id="KW-0675">Receptor</keyword>
<dbReference type="InterPro" id="IPR050991">
    <property type="entry name" value="ECM_Regulatory_Proteins"/>
</dbReference>
<evidence type="ECO:0000256" key="1">
    <source>
        <dbReference type="ARBA" id="ARBA00022737"/>
    </source>
</evidence>
<feature type="domain" description="Fibronectin type-III" evidence="3">
    <location>
        <begin position="419"/>
        <end position="509"/>
    </location>
</feature>
<dbReference type="Proteomes" id="UP001174909">
    <property type="component" value="Unassembled WGS sequence"/>
</dbReference>
<evidence type="ECO:0000313" key="4">
    <source>
        <dbReference type="EMBL" id="CAI8028408.1"/>
    </source>
</evidence>
<dbReference type="PROSITE" id="PS50835">
    <property type="entry name" value="IG_LIKE"/>
    <property type="match status" value="1"/>
</dbReference>
<accession>A0AA35SEA5</accession>
<feature type="domain" description="Fibronectin type-III" evidence="3">
    <location>
        <begin position="510"/>
        <end position="606"/>
    </location>
</feature>
<dbReference type="InterPro" id="IPR013783">
    <property type="entry name" value="Ig-like_fold"/>
</dbReference>
<dbReference type="InterPro" id="IPR003961">
    <property type="entry name" value="FN3_dom"/>
</dbReference>
<feature type="domain" description="Fibronectin type-III" evidence="3">
    <location>
        <begin position="116"/>
        <end position="212"/>
    </location>
</feature>
<dbReference type="PANTHER" id="PTHR46708">
    <property type="entry name" value="TENASCIN"/>
    <property type="match status" value="1"/>
</dbReference>
<reference evidence="4" key="1">
    <citation type="submission" date="2023-03" db="EMBL/GenBank/DDBJ databases">
        <authorList>
            <person name="Steffen K."/>
            <person name="Cardenas P."/>
        </authorList>
    </citation>
    <scope>NUCLEOTIDE SEQUENCE</scope>
</reference>
<dbReference type="CDD" id="cd00063">
    <property type="entry name" value="FN3"/>
    <property type="match status" value="2"/>
</dbReference>
<feature type="non-terminal residue" evidence="4">
    <location>
        <position position="610"/>
    </location>
</feature>
<dbReference type="EMBL" id="CASHTH010002330">
    <property type="protein sequence ID" value="CAI8028408.1"/>
    <property type="molecule type" value="Genomic_DNA"/>
</dbReference>
<proteinExistence type="predicted"/>
<dbReference type="SUPFAM" id="SSF49265">
    <property type="entry name" value="Fibronectin type III"/>
    <property type="match status" value="2"/>
</dbReference>
<protein>
    <submittedName>
        <fullName evidence="4">Receptor-type tyrosine-protein phosphatase F</fullName>
    </submittedName>
</protein>
<dbReference type="Gene3D" id="2.60.40.10">
    <property type="entry name" value="Immunoglobulins"/>
    <property type="match status" value="5"/>
</dbReference>
<evidence type="ECO:0000259" key="3">
    <source>
        <dbReference type="PROSITE" id="PS50853"/>
    </source>
</evidence>
<evidence type="ECO:0000313" key="5">
    <source>
        <dbReference type="Proteomes" id="UP001174909"/>
    </source>
</evidence>
<comment type="caution">
    <text evidence="4">The sequence shown here is derived from an EMBL/GenBank/DDBJ whole genome shotgun (WGS) entry which is preliminary data.</text>
</comment>
<sequence>IEVAAVNNAGTGVYSTPRDQLTQDALFLSVGSVSTTTITISWTLAEDVTATSYTVSYFNTNCSGDTGSITTYSMEYRLTELEEGTTYLITVATTLRSQIVKYNITAATNATVPSAPPSSLDVCVVNSSTITVEWGEVPCIHQNGVITGYSVRYQVVGGPNTGTMVNITGGSISKTTISNLDSSTNYSIQVAAKSSAGTGEYSSSVFVETPPAVFLRLNCEIFTNHSYVDISHIGSTDDTALLCITNRPPPSGSPISGGNWFVPDGTRVAFDEVTGFSRTRGSMVVRLRRTTGTGTAAEGIYHCEVMDNTETDRTVYVGIYNGGGDISIPGELAVDSDLNGASPQFTLTCISTGGPATTVTWTRDSTTVTQGAQTVLNDPVTAQYTYTLTVTTAGVYTCTVANNKPSSASASFTLEGPPSPTDVTAVQTGPTSITVTWTPPDPLDGITGYRISFAGGSGVDIDGGSTNSYTLTGLTNGQTYTISIVAIVPNRPTSAPEVREITLVSVPEKPTIDMDIIDTTSTTITISWSLPPDVTGFEVSWELTEQTRRRRRVRNAEGGTSGRLSADQNSYTIDKLRSGTSYDITVTVFNPAGSSSTTFTRSTDGGGREY</sequence>
<gene>
    <name evidence="4" type="ORF">GBAR_LOCUS16207</name>
</gene>
<dbReference type="SMART" id="SM00060">
    <property type="entry name" value="FN3"/>
    <property type="match status" value="4"/>
</dbReference>
<dbReference type="CDD" id="cd00096">
    <property type="entry name" value="Ig"/>
    <property type="match status" value="1"/>
</dbReference>
<dbReference type="PANTHER" id="PTHR46708:SF2">
    <property type="entry name" value="FIBRONECTIN TYPE-III DOMAIN-CONTAINING PROTEIN"/>
    <property type="match status" value="1"/>
</dbReference>
<dbReference type="InterPro" id="IPR036116">
    <property type="entry name" value="FN3_sf"/>
</dbReference>
<feature type="domain" description="Fibronectin type-III" evidence="3">
    <location>
        <begin position="24"/>
        <end position="115"/>
    </location>
</feature>
<keyword evidence="1" id="KW-0677">Repeat</keyword>